<dbReference type="EMBL" id="QYTW02000002">
    <property type="protein sequence ID" value="RST61122.1"/>
    <property type="molecule type" value="Genomic_DNA"/>
</dbReference>
<evidence type="ECO:0000259" key="7">
    <source>
        <dbReference type="Pfam" id="PF00171"/>
    </source>
</evidence>
<sequence length="483" mass="52850">MEMDEKAFQFGSFIDGEEIKGLGRKELEVINPYNQKVIGTISCAVVNDVKLAVTAADKVYHETMKKMPAYERSNILRHAADLLEQQFEDFSRLLTLEAGKPIRESRGEVTRAVQVLRLASEGAKNIFGEQIPLDIAVGGTSQIGFTKRVPLGVVAAITPFNFPLNLALHKIAPAIAAGNTVVLKPAEKTPLSSAKLYKLFDQAGLPKGALNVVMGLGTELVETLVTDPLVKKVSFTGSNEVGWKIDEMAKRKKVTLELGSNAPNIIFSDCDLDHAVQSIVLGGFTFAGQACVSAQRIYVQNEIYDEFINKLVTELKELKMGDPLDEATELGPMITEEAAKRAETWILEAREQGAHIVLGGNRRGTMVEPTVITNVNPRMNVVCAEVFAPIVSIIPFTDEKEVIKKANQSEFGLHAGIFTNNINRAMQMVDAIETSGVWINESSVRRFDHIPYGGFKNSGLGKEGIKYAIEGMTDLKFVGIKLI</sequence>
<feature type="domain" description="Aldehyde dehydrogenase" evidence="7">
    <location>
        <begin position="25"/>
        <end position="478"/>
    </location>
</feature>
<protein>
    <recommendedName>
        <fullName evidence="6">3-sulfolactaldehyde dehydrogenase</fullName>
        <ecNumber evidence="5">1.2.1.97</ecNumber>
    </recommendedName>
</protein>
<dbReference type="OrthoDB" id="9762913at2"/>
<dbReference type="PANTHER" id="PTHR42991:SF1">
    <property type="entry name" value="ALDEHYDE DEHYDROGENASE"/>
    <property type="match status" value="1"/>
</dbReference>
<dbReference type="InterPro" id="IPR016163">
    <property type="entry name" value="Ald_DH_C"/>
</dbReference>
<dbReference type="CDD" id="cd07149">
    <property type="entry name" value="ALDH_y4uC"/>
    <property type="match status" value="1"/>
</dbReference>
<keyword evidence="2" id="KW-0560">Oxidoreductase</keyword>
<gene>
    <name evidence="8" type="ORF">D5F11_003465</name>
</gene>
<dbReference type="GO" id="GO:0008911">
    <property type="term" value="F:lactaldehyde dehydrogenase (NAD+) activity"/>
    <property type="evidence" value="ECO:0007669"/>
    <property type="project" value="TreeGrafter"/>
</dbReference>
<evidence type="ECO:0000256" key="1">
    <source>
        <dbReference type="ARBA" id="ARBA00009986"/>
    </source>
</evidence>
<dbReference type="EC" id="1.2.1.97" evidence="5"/>
<dbReference type="InterPro" id="IPR051020">
    <property type="entry name" value="ALDH-related_metabolic_enz"/>
</dbReference>
<accession>A0A429XCQ8</accession>
<dbReference type="Gene3D" id="3.40.309.10">
    <property type="entry name" value="Aldehyde Dehydrogenase, Chain A, domain 2"/>
    <property type="match status" value="1"/>
</dbReference>
<evidence type="ECO:0000256" key="3">
    <source>
        <dbReference type="ARBA" id="ARBA00050326"/>
    </source>
</evidence>
<evidence type="ECO:0000313" key="9">
    <source>
        <dbReference type="Proteomes" id="UP000287296"/>
    </source>
</evidence>
<evidence type="ECO:0000313" key="8">
    <source>
        <dbReference type="EMBL" id="RST61122.1"/>
    </source>
</evidence>
<evidence type="ECO:0000256" key="6">
    <source>
        <dbReference type="ARBA" id="ARBA00067277"/>
    </source>
</evidence>
<dbReference type="FunFam" id="3.40.605.10:FF:000007">
    <property type="entry name" value="NAD/NADP-dependent betaine aldehyde dehydrogenase"/>
    <property type="match status" value="1"/>
</dbReference>
<proteinExistence type="inferred from homology"/>
<dbReference type="Pfam" id="PF00171">
    <property type="entry name" value="Aldedh"/>
    <property type="match status" value="1"/>
</dbReference>
<dbReference type="InterPro" id="IPR016161">
    <property type="entry name" value="Ald_DH/histidinol_DH"/>
</dbReference>
<dbReference type="InterPro" id="IPR016162">
    <property type="entry name" value="Ald_DH_N"/>
</dbReference>
<organism evidence="8 9">
    <name type="scientific">Siminovitchia terrae</name>
    <name type="common">Bacillus terrae</name>
    <dbReference type="NCBI Taxonomy" id="1914933"/>
    <lineage>
        <taxon>Bacteria</taxon>
        <taxon>Bacillati</taxon>
        <taxon>Bacillota</taxon>
        <taxon>Bacilli</taxon>
        <taxon>Bacillales</taxon>
        <taxon>Bacillaceae</taxon>
        <taxon>Siminovitchia</taxon>
    </lineage>
</organism>
<name>A0A429XCQ8_SIMTE</name>
<comment type="function">
    <text evidence="4">Part of the sulfo-TAL (or sulfo-SFT) pathway, a D-sulfoquinovose degradation pathway that produces sulfolactate (SL). Catalyzes the oxidation of 3-sulfolactaldehyde (SLA) to sulfolactate (SL).</text>
</comment>
<comment type="similarity">
    <text evidence="1">Belongs to the aldehyde dehydrogenase family.</text>
</comment>
<evidence type="ECO:0000256" key="4">
    <source>
        <dbReference type="ARBA" id="ARBA00054572"/>
    </source>
</evidence>
<dbReference type="PANTHER" id="PTHR42991">
    <property type="entry name" value="ALDEHYDE DEHYDROGENASE"/>
    <property type="match status" value="1"/>
</dbReference>
<dbReference type="RefSeq" id="WP_120114692.1">
    <property type="nucleotide sequence ID" value="NZ_QYTW02000002.1"/>
</dbReference>
<comment type="catalytic activity">
    <reaction evidence="3">
        <text>(2S)-3-sulfolactaldehyde + NAD(+) + H2O = (2S)-3-sulfolactate + NADH + 2 H(+)</text>
        <dbReference type="Rhea" id="RHEA:47932"/>
        <dbReference type="ChEBI" id="CHEBI:15377"/>
        <dbReference type="ChEBI" id="CHEBI:15378"/>
        <dbReference type="ChEBI" id="CHEBI:57540"/>
        <dbReference type="ChEBI" id="CHEBI:57945"/>
        <dbReference type="ChEBI" id="CHEBI:61289"/>
        <dbReference type="ChEBI" id="CHEBI:90109"/>
        <dbReference type="EC" id="1.2.1.97"/>
    </reaction>
    <physiologicalReaction direction="left-to-right" evidence="3">
        <dbReference type="Rhea" id="RHEA:47933"/>
    </physiologicalReaction>
</comment>
<dbReference type="Proteomes" id="UP000287296">
    <property type="component" value="Unassembled WGS sequence"/>
</dbReference>
<dbReference type="InterPro" id="IPR015590">
    <property type="entry name" value="Aldehyde_DH_dom"/>
</dbReference>
<dbReference type="Gene3D" id="3.40.605.10">
    <property type="entry name" value="Aldehyde Dehydrogenase, Chain A, domain 1"/>
    <property type="match status" value="1"/>
</dbReference>
<evidence type="ECO:0000256" key="5">
    <source>
        <dbReference type="ARBA" id="ARBA00066984"/>
    </source>
</evidence>
<dbReference type="AlphaFoldDB" id="A0A429XCQ8"/>
<dbReference type="FunFam" id="3.40.309.10:FF:000009">
    <property type="entry name" value="Aldehyde dehydrogenase A"/>
    <property type="match status" value="1"/>
</dbReference>
<comment type="caution">
    <text evidence="8">The sequence shown here is derived from an EMBL/GenBank/DDBJ whole genome shotgun (WGS) entry which is preliminary data.</text>
</comment>
<dbReference type="SUPFAM" id="SSF53720">
    <property type="entry name" value="ALDH-like"/>
    <property type="match status" value="1"/>
</dbReference>
<reference evidence="8 9" key="1">
    <citation type="submission" date="2018-12" db="EMBL/GenBank/DDBJ databases">
        <authorList>
            <person name="Sun L."/>
            <person name="Chen Z."/>
        </authorList>
    </citation>
    <scope>NUCLEOTIDE SEQUENCE [LARGE SCALE GENOMIC DNA]</scope>
    <source>
        <strain evidence="8 9">LMG 29736</strain>
    </source>
</reference>
<evidence type="ECO:0000256" key="2">
    <source>
        <dbReference type="ARBA" id="ARBA00023002"/>
    </source>
</evidence>